<comment type="similarity">
    <text evidence="4">Belongs to the enoyl-CoA hydratase/isomerase family.</text>
</comment>
<evidence type="ECO:0000313" key="6">
    <source>
        <dbReference type="Proteomes" id="UP000249135"/>
    </source>
</evidence>
<evidence type="ECO:0000256" key="4">
    <source>
        <dbReference type="RuleBase" id="RU003707"/>
    </source>
</evidence>
<dbReference type="InterPro" id="IPR001753">
    <property type="entry name" value="Enoyl-CoA_hydra/iso"/>
</dbReference>
<reference evidence="5 6" key="1">
    <citation type="submission" date="2017-08" db="EMBL/GenBank/DDBJ databases">
        <title>Infants hospitalized years apart are colonized by the same room-sourced microbial strains.</title>
        <authorList>
            <person name="Brooks B."/>
            <person name="Olm M.R."/>
            <person name="Firek B.A."/>
            <person name="Baker R."/>
            <person name="Thomas B.C."/>
            <person name="Morowitz M.J."/>
            <person name="Banfield J.F."/>
        </authorList>
    </citation>
    <scope>NUCLEOTIDE SEQUENCE [LARGE SCALE GENOMIC DNA]</scope>
    <source>
        <strain evidence="5">S2_005_003_R2_41</strain>
    </source>
</reference>
<gene>
    <name evidence="5" type="ORF">DI563_04150</name>
</gene>
<dbReference type="EC" id="4.2.1.17" evidence="5"/>
<dbReference type="Pfam" id="PF00378">
    <property type="entry name" value="ECH_1"/>
    <property type="match status" value="1"/>
</dbReference>
<dbReference type="AlphaFoldDB" id="A0A2W5QJ92"/>
<dbReference type="Proteomes" id="UP000249135">
    <property type="component" value="Unassembled WGS sequence"/>
</dbReference>
<dbReference type="CDD" id="cd06558">
    <property type="entry name" value="crotonase-like"/>
    <property type="match status" value="1"/>
</dbReference>
<proteinExistence type="inferred from homology"/>
<keyword evidence="2" id="KW-0576">Peroxisome</keyword>
<dbReference type="PROSITE" id="PS00166">
    <property type="entry name" value="ENOYL_COA_HYDRATASE"/>
    <property type="match status" value="1"/>
</dbReference>
<organism evidence="5 6">
    <name type="scientific">Variovorax paradoxus</name>
    <dbReference type="NCBI Taxonomy" id="34073"/>
    <lineage>
        <taxon>Bacteria</taxon>
        <taxon>Pseudomonadati</taxon>
        <taxon>Pseudomonadota</taxon>
        <taxon>Betaproteobacteria</taxon>
        <taxon>Burkholderiales</taxon>
        <taxon>Comamonadaceae</taxon>
        <taxon>Variovorax</taxon>
    </lineage>
</organism>
<evidence type="ECO:0000256" key="3">
    <source>
        <dbReference type="ARBA" id="ARBA00023235"/>
    </source>
</evidence>
<dbReference type="EMBL" id="QFPP01000023">
    <property type="protein sequence ID" value="PZQ77352.1"/>
    <property type="molecule type" value="Genomic_DNA"/>
</dbReference>
<keyword evidence="3" id="KW-0413">Isomerase</keyword>
<evidence type="ECO:0000313" key="5">
    <source>
        <dbReference type="EMBL" id="PZQ77352.1"/>
    </source>
</evidence>
<sequence length="255" mass="27484">MSHIEYTVSQSVATIRFNRPEKKNAITLEMYAEFANVLAKANADADVRAVLITGAGNAFTSGNDIANFRERTGREEGGPAEQFMLSIVNSEKPMIAAVNGVAVGAGATMLLHCDLVYASHDATIQLPFVNIGICCEFGSSLALPAVMGMQRATELLLLGEAIDAQKAMEYGLVNAVHAPDALHEAALAAALRIAQQPLESVRATRAFLREALRPQYVQRLGEERRTITRLLASPEAKRAFDGFLARGSNNQKTVI</sequence>
<comment type="subcellular location">
    <subcellularLocation>
        <location evidence="1">Peroxisome</location>
    </subcellularLocation>
</comment>
<dbReference type="InterPro" id="IPR051053">
    <property type="entry name" value="ECH/Chromodomain_protein"/>
</dbReference>
<dbReference type="SUPFAM" id="SSF52096">
    <property type="entry name" value="ClpP/crotonase"/>
    <property type="match status" value="1"/>
</dbReference>
<name>A0A2W5QJ92_VARPD</name>
<accession>A0A2W5QJ92</accession>
<dbReference type="PANTHER" id="PTHR43684">
    <property type="match status" value="1"/>
</dbReference>
<dbReference type="PANTHER" id="PTHR43684:SF1">
    <property type="entry name" value="ENOYL-COA DELTA ISOMERASE 2"/>
    <property type="match status" value="1"/>
</dbReference>
<dbReference type="InterPro" id="IPR018376">
    <property type="entry name" value="Enoyl-CoA_hyd/isom_CS"/>
</dbReference>
<dbReference type="Gene3D" id="3.90.226.10">
    <property type="entry name" value="2-enoyl-CoA Hydratase, Chain A, domain 1"/>
    <property type="match status" value="1"/>
</dbReference>
<dbReference type="GO" id="GO:0004165">
    <property type="term" value="F:delta(3)-delta(2)-enoyl-CoA isomerase activity"/>
    <property type="evidence" value="ECO:0007669"/>
    <property type="project" value="UniProtKB-ARBA"/>
</dbReference>
<keyword evidence="5" id="KW-0456">Lyase</keyword>
<evidence type="ECO:0000256" key="2">
    <source>
        <dbReference type="ARBA" id="ARBA00023140"/>
    </source>
</evidence>
<dbReference type="InterPro" id="IPR029045">
    <property type="entry name" value="ClpP/crotonase-like_dom_sf"/>
</dbReference>
<comment type="caution">
    <text evidence="5">The sequence shown here is derived from an EMBL/GenBank/DDBJ whole genome shotgun (WGS) entry which is preliminary data.</text>
</comment>
<evidence type="ECO:0000256" key="1">
    <source>
        <dbReference type="ARBA" id="ARBA00004275"/>
    </source>
</evidence>
<protein>
    <submittedName>
        <fullName evidence="5">Enoyl-CoA hydratase</fullName>
        <ecNumber evidence="5">4.2.1.17</ecNumber>
    </submittedName>
</protein>
<dbReference type="GO" id="GO:0004300">
    <property type="term" value="F:enoyl-CoA hydratase activity"/>
    <property type="evidence" value="ECO:0007669"/>
    <property type="project" value="UniProtKB-EC"/>
</dbReference>